<dbReference type="GO" id="GO:0016020">
    <property type="term" value="C:membrane"/>
    <property type="evidence" value="ECO:0007669"/>
    <property type="project" value="UniProtKB-SubCell"/>
</dbReference>
<keyword evidence="11" id="KW-0393">Immunoglobulin domain</keyword>
<evidence type="ECO:0000256" key="5">
    <source>
        <dbReference type="ARBA" id="ARBA00022737"/>
    </source>
</evidence>
<feature type="region of interest" description="Disordered" evidence="12">
    <location>
        <begin position="1664"/>
        <end position="1689"/>
    </location>
</feature>
<name>A0A4W5JJB6_9TELE</name>
<dbReference type="PANTHER" id="PTHR44170">
    <property type="entry name" value="PROTEIN SIDEKICK"/>
    <property type="match status" value="1"/>
</dbReference>
<dbReference type="STRING" id="62062.ENSHHUP00000003672"/>
<dbReference type="FunFam" id="2.60.40.10:FF:000229">
    <property type="entry name" value="Down syndrome cell adhesion molecule homolog"/>
    <property type="match status" value="1"/>
</dbReference>
<evidence type="ECO:0000256" key="9">
    <source>
        <dbReference type="ARBA" id="ARBA00023157"/>
    </source>
</evidence>
<keyword evidence="3 13" id="KW-0812">Transmembrane</keyword>
<dbReference type="PROSITE" id="PS50835">
    <property type="entry name" value="IG_LIKE"/>
    <property type="match status" value="7"/>
</dbReference>
<dbReference type="CDD" id="cd05735">
    <property type="entry name" value="Ig_DSCAM"/>
    <property type="match status" value="1"/>
</dbReference>
<keyword evidence="7 13" id="KW-1133">Transmembrane helix</keyword>
<feature type="compositionally biased region" description="Polar residues" evidence="12">
    <location>
        <begin position="1564"/>
        <end position="1591"/>
    </location>
</feature>
<evidence type="ECO:0000256" key="4">
    <source>
        <dbReference type="ARBA" id="ARBA00022729"/>
    </source>
</evidence>
<keyword evidence="17" id="KW-1185">Reference proteome</keyword>
<dbReference type="Pfam" id="PF07679">
    <property type="entry name" value="I-set"/>
    <property type="match status" value="5"/>
</dbReference>
<evidence type="ECO:0000259" key="15">
    <source>
        <dbReference type="PROSITE" id="PS50853"/>
    </source>
</evidence>
<proteinExistence type="predicted"/>
<dbReference type="FunFam" id="2.60.40.10:FF:000167">
    <property type="entry name" value="Down syndrome cell adhesion molecule b"/>
    <property type="match status" value="1"/>
</dbReference>
<feature type="domain" description="Fibronectin type-III" evidence="15">
    <location>
        <begin position="1304"/>
        <end position="1395"/>
    </location>
</feature>
<keyword evidence="10" id="KW-0325">Glycoprotein</keyword>
<dbReference type="FunFam" id="2.60.40.10:FF:000477">
    <property type="entry name" value="DS cell adhesion molecule like 1"/>
    <property type="match status" value="1"/>
</dbReference>
<dbReference type="Ensembl" id="ENSHHUT00000003799.1">
    <property type="protein sequence ID" value="ENSHHUP00000003672.1"/>
    <property type="gene ID" value="ENSHHUG00000002204.1"/>
</dbReference>
<feature type="domain" description="Ig-like" evidence="14">
    <location>
        <begin position="627"/>
        <end position="724"/>
    </location>
</feature>
<keyword evidence="6" id="KW-0130">Cell adhesion</keyword>
<evidence type="ECO:0000256" key="12">
    <source>
        <dbReference type="SAM" id="MobiDB-lite"/>
    </source>
</evidence>
<organism evidence="16 17">
    <name type="scientific">Hucho hucho</name>
    <name type="common">huchen</name>
    <dbReference type="NCBI Taxonomy" id="62062"/>
    <lineage>
        <taxon>Eukaryota</taxon>
        <taxon>Metazoa</taxon>
        <taxon>Chordata</taxon>
        <taxon>Craniata</taxon>
        <taxon>Vertebrata</taxon>
        <taxon>Euteleostomi</taxon>
        <taxon>Actinopterygii</taxon>
        <taxon>Neopterygii</taxon>
        <taxon>Teleostei</taxon>
        <taxon>Protacanthopterygii</taxon>
        <taxon>Salmoniformes</taxon>
        <taxon>Salmonidae</taxon>
        <taxon>Salmoninae</taxon>
        <taxon>Hucho</taxon>
    </lineage>
</organism>
<feature type="domain" description="Fibronectin type-III" evidence="15">
    <location>
        <begin position="1032"/>
        <end position="1127"/>
    </location>
</feature>
<evidence type="ECO:0000256" key="13">
    <source>
        <dbReference type="SAM" id="Phobius"/>
    </source>
</evidence>
<dbReference type="InterPro" id="IPR036116">
    <property type="entry name" value="FN3_sf"/>
</dbReference>
<dbReference type="FunFam" id="2.60.40.10:FF:000017">
    <property type="entry name" value="Down syndrome cell adhesion molecule b"/>
    <property type="match status" value="2"/>
</dbReference>
<feature type="domain" description="Ig-like" evidence="14">
    <location>
        <begin position="1084"/>
        <end position="1189"/>
    </location>
</feature>
<dbReference type="InterPro" id="IPR013783">
    <property type="entry name" value="Ig-like_fold"/>
</dbReference>
<dbReference type="SMART" id="SM00060">
    <property type="entry name" value="FN3"/>
    <property type="match status" value="6"/>
</dbReference>
<evidence type="ECO:0000313" key="17">
    <source>
        <dbReference type="Proteomes" id="UP000314982"/>
    </source>
</evidence>
<keyword evidence="4" id="KW-0732">Signal</keyword>
<evidence type="ECO:0000256" key="1">
    <source>
        <dbReference type="ARBA" id="ARBA00004251"/>
    </source>
</evidence>
<keyword evidence="8 13" id="KW-0472">Membrane</keyword>
<dbReference type="GO" id="GO:0098609">
    <property type="term" value="P:cell-cell adhesion"/>
    <property type="evidence" value="ECO:0007669"/>
    <property type="project" value="TreeGrafter"/>
</dbReference>
<evidence type="ECO:0000256" key="6">
    <source>
        <dbReference type="ARBA" id="ARBA00022889"/>
    </source>
</evidence>
<dbReference type="FunFam" id="2.60.40.10:FF:000120">
    <property type="entry name" value="Down syndrome cell adhesion molecule like 1"/>
    <property type="match status" value="1"/>
</dbReference>
<dbReference type="FunFam" id="2.60.40.10:FF:000141">
    <property type="entry name" value="Down syndrome cell adhesion molecule a"/>
    <property type="match status" value="1"/>
</dbReference>
<feature type="domain" description="Ig-like" evidence="14">
    <location>
        <begin position="477"/>
        <end position="563"/>
    </location>
</feature>
<evidence type="ECO:0000256" key="2">
    <source>
        <dbReference type="ARBA" id="ARBA00022475"/>
    </source>
</evidence>
<dbReference type="SUPFAM" id="SSF49265">
    <property type="entry name" value="Fibronectin type III"/>
    <property type="match status" value="3"/>
</dbReference>
<dbReference type="FunFam" id="2.60.40.10:FF:000315">
    <property type="entry name" value="Down syndrome cell adhesion molecule like 1"/>
    <property type="match status" value="1"/>
</dbReference>
<dbReference type="Proteomes" id="UP000314982">
    <property type="component" value="Unassembled WGS sequence"/>
</dbReference>
<keyword evidence="9" id="KW-1015">Disulfide bond</keyword>
<feature type="domain" description="Fibronectin type-III" evidence="15">
    <location>
        <begin position="828"/>
        <end position="927"/>
    </location>
</feature>
<reference evidence="17" key="1">
    <citation type="submission" date="2018-06" db="EMBL/GenBank/DDBJ databases">
        <title>Genome assembly of Danube salmon.</title>
        <authorList>
            <person name="Macqueen D.J."/>
            <person name="Gundappa M.K."/>
        </authorList>
    </citation>
    <scope>NUCLEOTIDE SEQUENCE [LARGE SCALE GENOMIC DNA]</scope>
</reference>
<feature type="domain" description="Ig-like" evidence="14">
    <location>
        <begin position="86"/>
        <end position="188"/>
    </location>
</feature>
<dbReference type="Pfam" id="PF00041">
    <property type="entry name" value="fn3"/>
    <property type="match status" value="5"/>
</dbReference>
<feature type="transmembrane region" description="Helical" evidence="13">
    <location>
        <begin position="1414"/>
        <end position="1434"/>
    </location>
</feature>
<dbReference type="SUPFAM" id="SSF48726">
    <property type="entry name" value="Immunoglobulin"/>
    <property type="match status" value="8"/>
</dbReference>
<dbReference type="CDD" id="cd00063">
    <property type="entry name" value="FN3"/>
    <property type="match status" value="5"/>
</dbReference>
<evidence type="ECO:0000259" key="14">
    <source>
        <dbReference type="PROSITE" id="PS50835"/>
    </source>
</evidence>
<accession>A0A4W5JJB6</accession>
<dbReference type="Pfam" id="PF25059">
    <property type="entry name" value="FN3_DSCAM-DSCAML_C"/>
    <property type="match status" value="1"/>
</dbReference>
<dbReference type="Gene3D" id="2.60.40.10">
    <property type="entry name" value="Immunoglobulins"/>
    <property type="match status" value="14"/>
</dbReference>
<feature type="domain" description="Ig-like" evidence="14">
    <location>
        <begin position="379"/>
        <end position="472"/>
    </location>
</feature>
<feature type="compositionally biased region" description="Polar residues" evidence="12">
    <location>
        <begin position="1664"/>
        <end position="1687"/>
    </location>
</feature>
<dbReference type="SMART" id="SM00409">
    <property type="entry name" value="IG"/>
    <property type="match status" value="8"/>
</dbReference>
<dbReference type="PANTHER" id="PTHR44170:SF53">
    <property type="entry name" value="DS CELL ADHESION MOLECULE LIKE 1"/>
    <property type="match status" value="1"/>
</dbReference>
<feature type="domain" description="Ig-like" evidence="14">
    <location>
        <begin position="197"/>
        <end position="277"/>
    </location>
</feature>
<dbReference type="PROSITE" id="PS50853">
    <property type="entry name" value="FN3"/>
    <property type="match status" value="6"/>
</dbReference>
<sequence>ASLQRLTYSSSVGVSLPCPAGGTPTAILRWYLATGDDIYDVPHIRHVHANGTLQLYPFSPSAFNSYIHDNDYFCTAENQAGKIRSPNIRVKAVFREPYTVRVADQRSMRGNVAVFKCLIPTAVQEYVSVVSWERDTVSIIPGNRFFLTSFGALYISDVQKEDALSTYRCITKHKYSGETRQSNGARLSVMDPTESSPSILDSFQAGEVQAGLSVELPCIAAGYPSPTVRWLKDGRPLPSDAHWTRRLTGLTISDLRQEDSGSYACEVTNSFGSKEVSGALYVIDPLRVTLSPKSLKTGISSTLFFTCSVEGSPEYTVAWYRNTDPIVPDQHISIQGPHNDTLQITAAQKSHSGAYQCFASRKGHTAQDFSIILLEDGTPRIVSSFSERVVSPGEPFSLMCGSKGAPPPSITWTLDDEPVVRDSAYKTSQYTLSDGLTVSHVNVSSPAIRDGGVYRCAARNSAGSAEYQARINVRGSPRIREMRDITAVAGRNTFITCRVIGYPYYSIKWFKDGMLLPDNHRQVVYENGTLRLSDVQKGMDEGTYLCSVLIQPQTSIDQTVHVTVKGRELYRGGGQGVGIVMEGRFLFSTHLYSSLIFQIPIPLSFSHFAISIYHIHENLSLCVSPVPAMITAHPNTTMAIKGQVKEMNCTARGEQPIIIRWERGDTVIDAERNPRYSITINKKGDEVISTLKLKPAERGDSVFFSCHAINSYGEGRGLIQLTVQEPPDPPELEVREVKDRSMNLRWIQRFDGNSIITSYDIEYKNKSDTWDHKYTTRNISPTNNQANIVELHPACVYSIRMYSFNKIGRSQPSKELTISTEEAQPDGPPMDVILQPMTSQSIRVTWRAPRKELQNGVIRGYQIGYRENGPGSNGQYSIVEMKATGDSEVYTLDNLKKFAQYGVVVQAFNRAGTGPSSTEINATTLEDVPSQPPQNVRAISVTSDEAVITWAEPPRLTLHGVLKGYRVVFWSLFPDGEWGEMQNITTTREQVELRGLEKFTNYSVQVLAYTQAGDGVRSNVLYIQTREDLPGPPAGIKAVPSSPSSVVVSWLPPHKPNGVIRKYTIYCSSPGSGQPAPSEYEANPEMLFYRITHLTRGKQYLIWAAAVTTAGRGNISEKVTVEPAGKAPAKILSFGGTVTTPWMKEIRLPCKLSQLILNESDRQILSNGTLVLRSVKAEDSGYYTCTATNTLGFDTIIVNLLVQVPPDQPRLTVSTTSTSSITLAWIPGDNGGSSIRGFVLQYSVDNTEEWRDVFITSTERSFRLDNLRCGTWYKVKLAAKNSVGSGRISEIIEAKTHGREPVFNKEQPLLTHINSTHAGLNLQGWTSGGCPITALLLDFRPKGTWAWQSLKANATAQLFLSELREATWYELKMKACNSAGCGNQSSQFATTDYDGSTIPPINSAQEDRDDVKKLFSIGSPVILVTLGVALLFIIRKKRKEKRLKRLRDAKSLAEMLISKNNRSMDTPVKGPPQGPRLHIDIPRVQLLIEDKEGIKQIGEDKAAAPVTDTEFSQSVNPQSFCTGVSLHHPALIQNTGPLIDMSDIRPGTNPVSRKSVKSAHSSRNRYSSQWTLSRPGQSQSTASARTLTSDWRTMGSHGITTTESDSYSASLSQDTDKGRNSMVSTESASSTYEELARAYEHAKLEEHLQHAKFTITECFISDSSSDQMTTGTNDPADSMTSLSTPSETGLCRFTASPPKPQDYDRGRPTNVAVPIPHRANKSEFCNLPLYMKTDPFFRKQAELHDPCPAVPPREASIRSLAQRAYHTQGRHMTLDPSKQQALTLGHSGLGSLGVSSGTATLPQRTLTMPSSNPAATASTSSTSSNPTGSSTKMGGSRDSLLENSSSALGRLQKQGVGAYSKSYTLV</sequence>
<dbReference type="SMART" id="SM00408">
    <property type="entry name" value="IGc2"/>
    <property type="match status" value="7"/>
</dbReference>
<evidence type="ECO:0000256" key="8">
    <source>
        <dbReference type="ARBA" id="ARBA00023136"/>
    </source>
</evidence>
<dbReference type="InterPro" id="IPR003598">
    <property type="entry name" value="Ig_sub2"/>
</dbReference>
<feature type="compositionally biased region" description="Polar residues" evidence="12">
    <location>
        <begin position="1598"/>
        <end position="1613"/>
    </location>
</feature>
<dbReference type="FunFam" id="2.60.40.10:FF:000264">
    <property type="entry name" value="Down syndrome cell adhesion molecule like 1"/>
    <property type="match status" value="1"/>
</dbReference>
<dbReference type="FunFam" id="2.60.40.10:FF:000176">
    <property type="entry name" value="Down syndrome cell adhesion molecule a"/>
    <property type="match status" value="1"/>
</dbReference>
<dbReference type="GeneTree" id="ENSGT00940000155354"/>
<keyword evidence="2" id="KW-1003">Cell membrane</keyword>
<dbReference type="CDD" id="cd00096">
    <property type="entry name" value="Ig"/>
    <property type="match status" value="2"/>
</dbReference>
<dbReference type="InterPro" id="IPR036179">
    <property type="entry name" value="Ig-like_dom_sf"/>
</dbReference>
<feature type="region of interest" description="Disordered" evidence="12">
    <location>
        <begin position="1794"/>
        <end position="1841"/>
    </location>
</feature>
<dbReference type="InterPro" id="IPR003599">
    <property type="entry name" value="Ig_sub"/>
</dbReference>
<keyword evidence="5" id="KW-0677">Repeat</keyword>
<feature type="domain" description="Fibronectin type-III" evidence="15">
    <location>
        <begin position="1205"/>
        <end position="1299"/>
    </location>
</feature>
<feature type="domain" description="Fibronectin type-III" evidence="15">
    <location>
        <begin position="726"/>
        <end position="823"/>
    </location>
</feature>
<feature type="domain" description="Ig-like" evidence="14">
    <location>
        <begin position="285"/>
        <end position="370"/>
    </location>
</feature>
<protein>
    <submittedName>
        <fullName evidence="16">DS cell adhesion molecule like 1</fullName>
    </submittedName>
</protein>
<feature type="compositionally biased region" description="Low complexity" evidence="12">
    <location>
        <begin position="1809"/>
        <end position="1831"/>
    </location>
</feature>
<feature type="region of interest" description="Disordered" evidence="12">
    <location>
        <begin position="1537"/>
        <end position="1628"/>
    </location>
</feature>
<dbReference type="InterPro" id="IPR013098">
    <property type="entry name" value="Ig_I-set"/>
</dbReference>
<evidence type="ECO:0000256" key="11">
    <source>
        <dbReference type="ARBA" id="ARBA00023319"/>
    </source>
</evidence>
<dbReference type="FunFam" id="2.60.40.10:FF:000172">
    <property type="entry name" value="Down syndrome cell adhesion molecule b"/>
    <property type="match status" value="1"/>
</dbReference>
<reference evidence="16" key="3">
    <citation type="submission" date="2025-09" db="UniProtKB">
        <authorList>
            <consortium name="Ensembl"/>
        </authorList>
    </citation>
    <scope>IDENTIFICATION</scope>
</reference>
<evidence type="ECO:0000256" key="3">
    <source>
        <dbReference type="ARBA" id="ARBA00022692"/>
    </source>
</evidence>
<feature type="compositionally biased region" description="Basic residues" evidence="12">
    <location>
        <begin position="1554"/>
        <end position="1563"/>
    </location>
</feature>
<comment type="subcellular location">
    <subcellularLocation>
        <location evidence="1">Cell membrane</location>
        <topology evidence="1">Single-pass type I membrane protein</topology>
    </subcellularLocation>
</comment>
<evidence type="ECO:0000256" key="7">
    <source>
        <dbReference type="ARBA" id="ARBA00022989"/>
    </source>
</evidence>
<dbReference type="InterPro" id="IPR003961">
    <property type="entry name" value="FN3_dom"/>
</dbReference>
<dbReference type="InterPro" id="IPR007110">
    <property type="entry name" value="Ig-like_dom"/>
</dbReference>
<dbReference type="FunFam" id="2.60.40.10:FF:000219">
    <property type="entry name" value="Down syndrome cell adhesion molecule homolog"/>
    <property type="match status" value="1"/>
</dbReference>
<dbReference type="InterPro" id="IPR056754">
    <property type="entry name" value="DSCAM/DSCAML_C"/>
</dbReference>
<feature type="domain" description="Fibronectin type-III" evidence="15">
    <location>
        <begin position="932"/>
        <end position="1028"/>
    </location>
</feature>
<reference evidence="16" key="2">
    <citation type="submission" date="2025-08" db="UniProtKB">
        <authorList>
            <consortium name="Ensembl"/>
        </authorList>
    </citation>
    <scope>IDENTIFICATION</scope>
</reference>
<evidence type="ECO:0000313" key="16">
    <source>
        <dbReference type="Ensembl" id="ENSHHUP00000003672.1"/>
    </source>
</evidence>
<evidence type="ECO:0000256" key="10">
    <source>
        <dbReference type="ARBA" id="ARBA00023180"/>
    </source>
</evidence>